<dbReference type="InterPro" id="IPR015527">
    <property type="entry name" value="Pept_C26_g-glut_hydrolase"/>
</dbReference>
<name>A0A834RFW1_SARSC</name>
<evidence type="ECO:0000256" key="3">
    <source>
        <dbReference type="ARBA" id="ARBA00012886"/>
    </source>
</evidence>
<keyword evidence="12" id="KW-1185">Reference proteome</keyword>
<dbReference type="EnsemblMetazoa" id="SSS_3601s_mrna">
    <property type="protein sequence ID" value="KAF7496524.1"/>
    <property type="gene ID" value="SSS_3601"/>
</dbReference>
<feature type="signal peptide" evidence="9">
    <location>
        <begin position="1"/>
        <end position="35"/>
    </location>
</feature>
<dbReference type="SUPFAM" id="SSF52317">
    <property type="entry name" value="Class I glutamine amidotransferase-like"/>
    <property type="match status" value="1"/>
</dbReference>
<keyword evidence="6 8" id="KW-0378">Hydrolase</keyword>
<gene>
    <name evidence="10" type="ORF">SSS_3601</name>
</gene>
<evidence type="ECO:0000256" key="2">
    <source>
        <dbReference type="ARBA" id="ARBA00011083"/>
    </source>
</evidence>
<dbReference type="Gene3D" id="3.40.50.880">
    <property type="match status" value="1"/>
</dbReference>
<dbReference type="GO" id="GO:0034722">
    <property type="term" value="F:gamma-glutamyl-peptidase activity"/>
    <property type="evidence" value="ECO:0007669"/>
    <property type="project" value="UniProtKB-UniRule"/>
</dbReference>
<evidence type="ECO:0000256" key="6">
    <source>
        <dbReference type="ARBA" id="ARBA00022801"/>
    </source>
</evidence>
<dbReference type="Proteomes" id="UP000070412">
    <property type="component" value="Unassembled WGS sequence"/>
</dbReference>
<feature type="active site" evidence="8">
    <location>
        <position position="259"/>
    </location>
</feature>
<evidence type="ECO:0000313" key="12">
    <source>
        <dbReference type="Proteomes" id="UP000070412"/>
    </source>
</evidence>
<evidence type="ECO:0000313" key="10">
    <source>
        <dbReference type="EMBL" id="KAF7496524.1"/>
    </source>
</evidence>
<organism evidence="10">
    <name type="scientific">Sarcoptes scabiei</name>
    <name type="common">Itch mite</name>
    <name type="synonym">Acarus scabiei</name>
    <dbReference type="NCBI Taxonomy" id="52283"/>
    <lineage>
        <taxon>Eukaryota</taxon>
        <taxon>Metazoa</taxon>
        <taxon>Ecdysozoa</taxon>
        <taxon>Arthropoda</taxon>
        <taxon>Chelicerata</taxon>
        <taxon>Arachnida</taxon>
        <taxon>Acari</taxon>
        <taxon>Acariformes</taxon>
        <taxon>Sarcoptiformes</taxon>
        <taxon>Astigmata</taxon>
        <taxon>Psoroptidia</taxon>
        <taxon>Sarcoptoidea</taxon>
        <taxon>Sarcoptidae</taxon>
        <taxon>Sarcoptinae</taxon>
        <taxon>Sarcoptes</taxon>
    </lineage>
</organism>
<reference evidence="11" key="3">
    <citation type="submission" date="2022-06" db="UniProtKB">
        <authorList>
            <consortium name="EnsemblMetazoa"/>
        </authorList>
    </citation>
    <scope>IDENTIFICATION</scope>
</reference>
<protein>
    <recommendedName>
        <fullName evidence="3 8">folate gamma-glutamyl hydrolase</fullName>
        <ecNumber evidence="3 8">3.4.19.9</ecNumber>
    </recommendedName>
</protein>
<dbReference type="PROSITE" id="PS51273">
    <property type="entry name" value="GATASE_TYPE_1"/>
    <property type="match status" value="1"/>
</dbReference>
<accession>A0A834RFW1</accession>
<evidence type="ECO:0000256" key="1">
    <source>
        <dbReference type="ARBA" id="ARBA00004239"/>
    </source>
</evidence>
<keyword evidence="4" id="KW-0964">Secreted</keyword>
<evidence type="ECO:0000256" key="4">
    <source>
        <dbReference type="ARBA" id="ARBA00022525"/>
    </source>
</evidence>
<dbReference type="GO" id="GO:0005576">
    <property type="term" value="C:extracellular region"/>
    <property type="evidence" value="ECO:0007669"/>
    <property type="project" value="UniProtKB-SubCell"/>
</dbReference>
<evidence type="ECO:0000313" key="11">
    <source>
        <dbReference type="EnsemblMetazoa" id="KAF7496524.1"/>
    </source>
</evidence>
<reference evidence="10" key="2">
    <citation type="submission" date="2020-01" db="EMBL/GenBank/DDBJ databases">
        <authorList>
            <person name="Korhonen P.K.K."/>
            <person name="Guangxu M.G."/>
            <person name="Wang T.W."/>
            <person name="Stroehlein A.J.S."/>
            <person name="Young N.D."/>
            <person name="Ang C.-S.A."/>
            <person name="Fernando D.W.F."/>
            <person name="Lu H.L."/>
            <person name="Taylor S.T."/>
            <person name="Ehtesham M.E.M."/>
            <person name="Najaraj S.H.N."/>
            <person name="Harsha G.H.G."/>
            <person name="Madugundu A.M."/>
            <person name="Renuse S.R."/>
            <person name="Holt D.H."/>
            <person name="Pandey A.P."/>
            <person name="Papenfuss A.P."/>
            <person name="Gasser R.B.G."/>
            <person name="Fischer K.F."/>
        </authorList>
    </citation>
    <scope>NUCLEOTIDE SEQUENCE</scope>
    <source>
        <strain evidence="10">SSS_KF_BRIS2020</strain>
    </source>
</reference>
<keyword evidence="5 9" id="KW-0732">Signal</keyword>
<evidence type="ECO:0000256" key="7">
    <source>
        <dbReference type="PIRSR" id="PIRSR615527-1"/>
    </source>
</evidence>
<dbReference type="InterPro" id="IPR029062">
    <property type="entry name" value="Class_I_gatase-like"/>
</dbReference>
<dbReference type="PANTHER" id="PTHR11315">
    <property type="entry name" value="PROTEASE FAMILY C26 GAMMA-GLUTAMYL HYDROLASE"/>
    <property type="match status" value="1"/>
</dbReference>
<dbReference type="Pfam" id="PF07722">
    <property type="entry name" value="Peptidase_C26"/>
    <property type="match status" value="1"/>
</dbReference>
<dbReference type="GO" id="GO:0005773">
    <property type="term" value="C:vacuole"/>
    <property type="evidence" value="ECO:0007669"/>
    <property type="project" value="TreeGrafter"/>
</dbReference>
<comment type="similarity">
    <text evidence="2">Belongs to the peptidase C26 family.</text>
</comment>
<comment type="catalytic activity">
    <reaction evidence="8">
        <text>(6S)-5,6,7,8-tetrahydrofolyl-(gamma-L-Glu)(n) + (n-1) H2O = (6S)-5,6,7,8-tetrahydrofolate + (n-1) L-glutamate</text>
        <dbReference type="Rhea" id="RHEA:56784"/>
        <dbReference type="Rhea" id="RHEA-COMP:14738"/>
        <dbReference type="ChEBI" id="CHEBI:15377"/>
        <dbReference type="ChEBI" id="CHEBI:29985"/>
        <dbReference type="ChEBI" id="CHEBI:57453"/>
        <dbReference type="ChEBI" id="CHEBI:141005"/>
        <dbReference type="EC" id="3.4.19.9"/>
    </reaction>
</comment>
<feature type="active site" description="Proton donor" evidence="7">
    <location>
        <position position="259"/>
    </location>
</feature>
<evidence type="ECO:0000256" key="9">
    <source>
        <dbReference type="SAM" id="SignalP"/>
    </source>
</evidence>
<dbReference type="InterPro" id="IPR011697">
    <property type="entry name" value="Peptidase_C26"/>
</dbReference>
<dbReference type="PANTHER" id="PTHR11315:SF0">
    <property type="entry name" value="FOLATE GAMMA-GLUTAMYL HYDROLASE"/>
    <property type="match status" value="1"/>
</dbReference>
<evidence type="ECO:0000256" key="8">
    <source>
        <dbReference type="PROSITE-ProRule" id="PRU00607"/>
    </source>
</evidence>
<proteinExistence type="inferred from homology"/>
<dbReference type="PROSITE" id="PS51275">
    <property type="entry name" value="PEPTIDASE_C26_GGH"/>
    <property type="match status" value="1"/>
</dbReference>
<feature type="chain" id="PRO_5038316155" description="folate gamma-glutamyl hydrolase" evidence="9">
    <location>
        <begin position="36"/>
        <end position="371"/>
    </location>
</feature>
<reference evidence="12" key="1">
    <citation type="journal article" date="2020" name="PLoS Negl. Trop. Dis.">
        <title>High-quality nuclear genome for Sarcoptes scabiei-A critical resource for a neglected parasite.</title>
        <authorList>
            <person name="Korhonen P.K."/>
            <person name="Gasser R.B."/>
            <person name="Ma G."/>
            <person name="Wang T."/>
            <person name="Stroehlein A.J."/>
            <person name="Young N.D."/>
            <person name="Ang C.S."/>
            <person name="Fernando D.D."/>
            <person name="Lu H.C."/>
            <person name="Taylor S."/>
            <person name="Reynolds S.L."/>
            <person name="Mofiz E."/>
            <person name="Najaraj S.H."/>
            <person name="Gowda H."/>
            <person name="Madugundu A."/>
            <person name="Renuse S."/>
            <person name="Holt D."/>
            <person name="Pandey A."/>
            <person name="Papenfuss A.T."/>
            <person name="Fischer K."/>
        </authorList>
    </citation>
    <scope>NUCLEOTIDE SEQUENCE [LARGE SCALE GENOMIC DNA]</scope>
</reference>
<dbReference type="GO" id="GO:0046900">
    <property type="term" value="P:tetrahydrofolylpolyglutamate metabolic process"/>
    <property type="evidence" value="ECO:0007669"/>
    <property type="project" value="TreeGrafter"/>
</dbReference>
<dbReference type="AlphaFoldDB" id="A0A834RFW1"/>
<dbReference type="EC" id="3.4.19.9" evidence="3 8"/>
<comment type="subcellular location">
    <subcellularLocation>
        <location evidence="1">Secreted</location>
        <location evidence="1">Extracellular space</location>
    </subcellularLocation>
</comment>
<dbReference type="OrthoDB" id="64220at2759"/>
<feature type="active site" description="Nucleophile" evidence="7 8">
    <location>
        <position position="139"/>
    </location>
</feature>
<dbReference type="EMBL" id="WVUK01000005">
    <property type="protein sequence ID" value="KAF7496524.1"/>
    <property type="molecule type" value="Genomic_DNA"/>
</dbReference>
<sequence length="371" mass="43191">MATMVEIRFRSNFGSNLSVWLFKFISLTTLTLISSYDCCQNDRVVVGVLAQFLYHSNRQYIAASYVKQMESSGARVVPVFVGRNEEYYRNLMSKINGILLPGGGSPLTHGPYADAMDKIITIALEMNQNGTYFPVWATCLSFEKLILNFMQTKNDQWKSMCHVQNISLNLEIEKSVLDDPSQTKMFHEMNETIPSILTILQTKNVTPNYHRVCIELDTFNSDTNLIKNFRLISWNRFKNYTFVSTIEHIKFPIFGSAWHPEKSQFEFVVSANVGNINHDRWAILASQYFSNFFINECRKNCGHFVDKLEESQHLIYNYVEYLEYIGNDPKSSIEERYHFPESCNKAHLNPFSFEMFKFLSFFVIIYNLFSL</sequence>
<evidence type="ECO:0000256" key="5">
    <source>
        <dbReference type="ARBA" id="ARBA00022729"/>
    </source>
</evidence>